<protein>
    <submittedName>
        <fullName evidence="5">Uncharacterized protein</fullName>
    </submittedName>
</protein>
<dbReference type="EMBL" id="LR797082">
    <property type="protein sequence ID" value="CAB4185950.1"/>
    <property type="molecule type" value="Genomic_DNA"/>
</dbReference>
<evidence type="ECO:0000313" key="6">
    <source>
        <dbReference type="EMBL" id="CAB4194246.1"/>
    </source>
</evidence>
<dbReference type="EMBL" id="LR796452">
    <property type="protein sequence ID" value="CAB4145272.1"/>
    <property type="molecule type" value="Genomic_DNA"/>
</dbReference>
<sequence length="190" mass="20219">MALTTPTELATTLGVGTLYSDATLQEICDAADAVLLPMLWSPTWYTVAHSNVVGYGTLYFNDPVYGTFYVGQSVTIANSGSSYNGTKTITSLGTYSFTVATNHNNIQQRHPIAPYGTVSTTSYTTWTDDTAVQLAALMISVDIFQSKQAPASGGVSIDGYTPSPYRMGNTLLARVRGLISHALSPNSQIG</sequence>
<dbReference type="EMBL" id="LR798426">
    <property type="protein sequence ID" value="CAB5230940.1"/>
    <property type="molecule type" value="Genomic_DNA"/>
</dbReference>
<accession>A0A6J5R0I2</accession>
<evidence type="ECO:0000313" key="2">
    <source>
        <dbReference type="EMBL" id="CAB4176013.1"/>
    </source>
</evidence>
<evidence type="ECO:0000313" key="4">
    <source>
        <dbReference type="EMBL" id="CAB4185950.1"/>
    </source>
</evidence>
<dbReference type="EMBL" id="LR796987">
    <property type="protein sequence ID" value="CAB4180399.1"/>
    <property type="molecule type" value="Genomic_DNA"/>
</dbReference>
<proteinExistence type="predicted"/>
<evidence type="ECO:0000313" key="7">
    <source>
        <dbReference type="EMBL" id="CAB4217029.1"/>
    </source>
</evidence>
<dbReference type="EMBL" id="LR797143">
    <property type="protein sequence ID" value="CAB4189562.1"/>
    <property type="molecule type" value="Genomic_DNA"/>
</dbReference>
<reference evidence="5" key="1">
    <citation type="submission" date="2020-05" db="EMBL/GenBank/DDBJ databases">
        <authorList>
            <person name="Chiriac C."/>
            <person name="Salcher M."/>
            <person name="Ghai R."/>
            <person name="Kavagutti S V."/>
        </authorList>
    </citation>
    <scope>NUCLEOTIDE SEQUENCE</scope>
</reference>
<gene>
    <name evidence="3" type="ORF">UFOVP1039_25</name>
    <name evidence="4" type="ORF">UFOVP1141_16</name>
    <name evidence="5" type="ORF">UFOVP1203_7</name>
    <name evidence="6" type="ORF">UFOVP1259_8</name>
    <name evidence="7" type="ORF">UFOVP1501_8</name>
    <name evidence="8" type="ORF">UFOVP1589_7</name>
    <name evidence="1" type="ORF">UFOVP479_2</name>
    <name evidence="2" type="ORF">UFOVP977_6</name>
</gene>
<evidence type="ECO:0000313" key="5">
    <source>
        <dbReference type="EMBL" id="CAB4189562.1"/>
    </source>
</evidence>
<evidence type="ECO:0000313" key="1">
    <source>
        <dbReference type="EMBL" id="CAB4145272.1"/>
    </source>
</evidence>
<dbReference type="EMBL" id="LR796932">
    <property type="protein sequence ID" value="CAB4176013.1"/>
    <property type="molecule type" value="Genomic_DNA"/>
</dbReference>
<dbReference type="EMBL" id="LR797448">
    <property type="protein sequence ID" value="CAB4217029.1"/>
    <property type="molecule type" value="Genomic_DNA"/>
</dbReference>
<name>A0A6J5R0I2_9CAUD</name>
<organism evidence="5">
    <name type="scientific">uncultured Caudovirales phage</name>
    <dbReference type="NCBI Taxonomy" id="2100421"/>
    <lineage>
        <taxon>Viruses</taxon>
        <taxon>Duplodnaviria</taxon>
        <taxon>Heunggongvirae</taxon>
        <taxon>Uroviricota</taxon>
        <taxon>Caudoviricetes</taxon>
        <taxon>Peduoviridae</taxon>
        <taxon>Maltschvirus</taxon>
        <taxon>Maltschvirus maltsch</taxon>
    </lineage>
</organism>
<evidence type="ECO:0000313" key="8">
    <source>
        <dbReference type="EMBL" id="CAB5230940.1"/>
    </source>
</evidence>
<evidence type="ECO:0000313" key="3">
    <source>
        <dbReference type="EMBL" id="CAB4180399.1"/>
    </source>
</evidence>
<dbReference type="EMBL" id="LR797204">
    <property type="protein sequence ID" value="CAB4194246.1"/>
    <property type="molecule type" value="Genomic_DNA"/>
</dbReference>